<comment type="caution">
    <text evidence="1">The sequence shown here is derived from an EMBL/GenBank/DDBJ whole genome shotgun (WGS) entry which is preliminary data.</text>
</comment>
<dbReference type="Proteomes" id="UP001148662">
    <property type="component" value="Unassembled WGS sequence"/>
</dbReference>
<evidence type="ECO:0000313" key="1">
    <source>
        <dbReference type="EMBL" id="KAJ3558545.1"/>
    </source>
</evidence>
<gene>
    <name evidence="1" type="ORF">NM688_g857</name>
</gene>
<name>A0ACC1TDD4_9APHY</name>
<accession>A0ACC1TDD4</accession>
<proteinExistence type="predicted"/>
<protein>
    <submittedName>
        <fullName evidence="1">Uncharacterized protein</fullName>
    </submittedName>
</protein>
<sequence>MSSSSKQLDIAIVGGGVTGLVCAVALAKRGVYAHVYESKPLFDEVGVGLGLGPNALRVLEEIGVLRDALTASGETHPTMIPFLFLSGMDGHEVIYDYPRAPDDVSAGLPRYSFVKALAAHIDPTYAHFSKKCIDISTSNTNPPRSVLHFSDGTSAEADVVLVANGVKSSVRGAVTGTQSTDNLAFGNTICYRAVVSPDQARASGVKTDLSERPVCFMGEDKHFIIFPIKGGELINIVAFAADRTIKIGDVNLPPERPTVVPASVKEMLEVYDGWGNDVVRLLGCMIKANKWYVNVVYPPLKTYVKGKVALMGDAAHGMLPHLGAGAGQGIEDAYLIAQLLSLPEANGSNVETLLRVYDEVRRPRALSVWEGSVRQGDNYDWRGKSGPSREGVRKDLAGSFDFVWNYPVHEDFKKAASRLQELGPHGSCATQVFDASAFRLHTFHLLYNQADRPPSYTFVCGRQLTILTADCIRMLDSIEELRAVQSDDLNGAVTASTLISTCFYRRQRIGAGPLNTVESPFIAAESDDSPVIIKPEGETDDTSQLACFTFRNVEEMAEADIPKTMIAYRFIPCSLHPVREEVAVPPIAPDQVLVQILASGVCHTDLSLLDPENVMNTYMTTTFTLGHEGAGTVVALGSAVPDLNPGIKIGTYVAVYGLNACFEPSCPACSSGCTNLCMKYRSFGLGIDGCWAKYLALRASCVVPVPADPQTLPPAIVAVATDAVLTPYHALKACCRVQPGQTVLCLGVGGVGLNAVAIAKSCLGAGCVVACDTRESTLTLAAEMGADYVVHPDGLAGLIAEQSLSIDVAVDFVGTQSTFDQCFQAVRHSGTIHVVGLAGPPISLVPTVMMVKDITVKVSSWGTKAELAEVLQVILDGKIKPKVELRSMDECGQVLKEMKEVLTDMPIHCFVITLSRLYAAVSDLLRSRSMPSDSESVHSIPLASRCELLHYAARHPEAPCRTLEIASEQMTSHTTTVEMDTEDMPKTMIAYRFIPSSAHPIEEEVLVPSIAPDQVLVRVLAGGVCHSDLSVLDPENVINSYMTAPFTLGHEGAGIVVAVGSAVPDSNPEIKIGACAPLDTRICAGHTEHLA</sequence>
<dbReference type="EMBL" id="JANHOG010000082">
    <property type="protein sequence ID" value="KAJ3558545.1"/>
    <property type="molecule type" value="Genomic_DNA"/>
</dbReference>
<organism evidence="1 2">
    <name type="scientific">Phlebia brevispora</name>
    <dbReference type="NCBI Taxonomy" id="194682"/>
    <lineage>
        <taxon>Eukaryota</taxon>
        <taxon>Fungi</taxon>
        <taxon>Dikarya</taxon>
        <taxon>Basidiomycota</taxon>
        <taxon>Agaricomycotina</taxon>
        <taxon>Agaricomycetes</taxon>
        <taxon>Polyporales</taxon>
        <taxon>Meruliaceae</taxon>
        <taxon>Phlebia</taxon>
    </lineage>
</organism>
<evidence type="ECO:0000313" key="2">
    <source>
        <dbReference type="Proteomes" id="UP001148662"/>
    </source>
</evidence>
<keyword evidence="2" id="KW-1185">Reference proteome</keyword>
<reference evidence="1" key="1">
    <citation type="submission" date="2022-07" db="EMBL/GenBank/DDBJ databases">
        <title>Genome Sequence of Phlebia brevispora.</title>
        <authorList>
            <person name="Buettner E."/>
        </authorList>
    </citation>
    <scope>NUCLEOTIDE SEQUENCE</scope>
    <source>
        <strain evidence="1">MPL23</strain>
    </source>
</reference>